<feature type="chain" id="PRO_5042161627" description="TIR domain-containing protein" evidence="7">
    <location>
        <begin position="23"/>
        <end position="794"/>
    </location>
</feature>
<evidence type="ECO:0000256" key="7">
    <source>
        <dbReference type="SAM" id="SignalP"/>
    </source>
</evidence>
<keyword evidence="2" id="KW-0812">Transmembrane</keyword>
<dbReference type="PROSITE" id="PS50104">
    <property type="entry name" value="TIR"/>
    <property type="match status" value="1"/>
</dbReference>
<accession>A0AAE0TFQ3</accession>
<keyword evidence="4" id="KW-1133">Transmembrane helix</keyword>
<evidence type="ECO:0000313" key="10">
    <source>
        <dbReference type="Proteomes" id="UP001195483"/>
    </source>
</evidence>
<reference evidence="9" key="1">
    <citation type="journal article" date="2021" name="Genome Biol. Evol.">
        <title>A High-Quality Reference Genome for a Parasitic Bivalve with Doubly Uniparental Inheritance (Bivalvia: Unionida).</title>
        <authorList>
            <person name="Smith C.H."/>
        </authorList>
    </citation>
    <scope>NUCLEOTIDE SEQUENCE</scope>
    <source>
        <strain evidence="9">CHS0354</strain>
    </source>
</reference>
<reference evidence="9" key="3">
    <citation type="submission" date="2023-05" db="EMBL/GenBank/DDBJ databases">
        <authorList>
            <person name="Smith C.H."/>
        </authorList>
    </citation>
    <scope>NUCLEOTIDE SEQUENCE</scope>
    <source>
        <strain evidence="9">CHS0354</strain>
        <tissue evidence="9">Mantle</tissue>
    </source>
</reference>
<evidence type="ECO:0000259" key="8">
    <source>
        <dbReference type="PROSITE" id="PS50104"/>
    </source>
</evidence>
<dbReference type="SUPFAM" id="SSF52047">
    <property type="entry name" value="RNI-like"/>
    <property type="match status" value="1"/>
</dbReference>
<evidence type="ECO:0000256" key="4">
    <source>
        <dbReference type="ARBA" id="ARBA00022989"/>
    </source>
</evidence>
<keyword evidence="10" id="KW-1185">Reference proteome</keyword>
<feature type="coiled-coil region" evidence="6">
    <location>
        <begin position="592"/>
        <end position="619"/>
    </location>
</feature>
<keyword evidence="3 7" id="KW-0732">Signal</keyword>
<feature type="signal peptide" evidence="7">
    <location>
        <begin position="1"/>
        <end position="22"/>
    </location>
</feature>
<evidence type="ECO:0000256" key="6">
    <source>
        <dbReference type="SAM" id="Coils"/>
    </source>
</evidence>
<dbReference type="Gene3D" id="3.40.50.10140">
    <property type="entry name" value="Toll/interleukin-1 receptor homology (TIR) domain"/>
    <property type="match status" value="1"/>
</dbReference>
<dbReference type="GO" id="GO:0038023">
    <property type="term" value="F:signaling receptor activity"/>
    <property type="evidence" value="ECO:0007669"/>
    <property type="project" value="TreeGrafter"/>
</dbReference>
<dbReference type="SUPFAM" id="SSF52200">
    <property type="entry name" value="Toll/Interleukin receptor TIR domain"/>
    <property type="match status" value="1"/>
</dbReference>
<dbReference type="InterPro" id="IPR035897">
    <property type="entry name" value="Toll_tir_struct_dom_sf"/>
</dbReference>
<keyword evidence="6" id="KW-0175">Coiled coil</keyword>
<proteinExistence type="predicted"/>
<evidence type="ECO:0000256" key="3">
    <source>
        <dbReference type="ARBA" id="ARBA00022729"/>
    </source>
</evidence>
<feature type="domain" description="TIR" evidence="8">
    <location>
        <begin position="620"/>
        <end position="758"/>
    </location>
</feature>
<dbReference type="SMART" id="SM00255">
    <property type="entry name" value="TIR"/>
    <property type="match status" value="1"/>
</dbReference>
<dbReference type="PANTHER" id="PTHR24365">
    <property type="entry name" value="TOLL-LIKE RECEPTOR"/>
    <property type="match status" value="1"/>
</dbReference>
<evidence type="ECO:0000313" key="9">
    <source>
        <dbReference type="EMBL" id="KAK3609562.1"/>
    </source>
</evidence>
<dbReference type="EMBL" id="JAEAOA010001197">
    <property type="protein sequence ID" value="KAK3609562.1"/>
    <property type="molecule type" value="Genomic_DNA"/>
</dbReference>
<dbReference type="InterPro" id="IPR000157">
    <property type="entry name" value="TIR_dom"/>
</dbReference>
<dbReference type="PANTHER" id="PTHR24365:SF541">
    <property type="entry name" value="PROTEIN TOLL-RELATED"/>
    <property type="match status" value="1"/>
</dbReference>
<dbReference type="SUPFAM" id="SSF52058">
    <property type="entry name" value="L domain-like"/>
    <property type="match status" value="1"/>
</dbReference>
<dbReference type="AlphaFoldDB" id="A0AAE0TFQ3"/>
<dbReference type="Proteomes" id="UP001195483">
    <property type="component" value="Unassembled WGS sequence"/>
</dbReference>
<dbReference type="InterPro" id="IPR032675">
    <property type="entry name" value="LRR_dom_sf"/>
</dbReference>
<protein>
    <recommendedName>
        <fullName evidence="8">TIR domain-containing protein</fullName>
    </recommendedName>
</protein>
<dbReference type="GO" id="GO:0005886">
    <property type="term" value="C:plasma membrane"/>
    <property type="evidence" value="ECO:0007669"/>
    <property type="project" value="TreeGrafter"/>
</dbReference>
<sequence length="794" mass="90401">MMQNYISCLIGILLALNGESRSCNLEGTSYICNGISDIRNIPASVPNFVQRVTLIGTSDLSGSFPNGLFHDISWMNVTELSLLEFTSIDSIDKSVLDGLKNLRYLSISTWPSLGFIHPDVLHSIPDLEALYLDGDRNLKLFVVENVLTDKAEKLKYLSLRYLQLDANVLSFLGKTFFNALRGKELIYLDISYANIAGLSFNAIQDAAAFYHLRYLNISHSKIPWLGISHKSTIVYSLPNLQVLDVSGCETVLTLVSTEISVNFTCDFPKELKYYFAADVVITEKPIRLNYEIQVSDCDCKNLKIWDFSSNHISHVSFTKTEPLCFQGLLKVDLSKNGLEYISPSVLSSFPSLKFIDLSENQLHKMQDMDDFGNLLQGNVQLEVLLLKRNHLSTIPTDFLSSNTELLLFDLRENVLTNFNVELSKIMNLKYIDLRINRFGGLPSKIYQTLEVIYEHQVKGKETNISYLNECLYLQSLEITNIGEQYRYNDNLSRNLSLVVNCTIIPQNMKIDFSDNPLECNCDNVGFLKWAFTTEIGLASRNTLSCRYGDTNYLLDNELHQRAEYDCQLSATIIKATSSTLSVIMSLIIAALLVRHIHRKRQEEKDIKNLKKEIHKCQKYFKYIAFIPFSSHDKDFVETFVLHALSNNIKMKLDIEQDVLSTGNDCFTPGKLVIDEIHRCIGESLVVVPIITPAFIQSEWSQTECIVAIEKHRKMLILMEEQTDTKQAMTAIQYLIKNYTRATWSNKNGQFVIRPSWDVICDRIIALAAETLRSQIRKRGHGVDALIPFREGNPM</sequence>
<evidence type="ECO:0000256" key="1">
    <source>
        <dbReference type="ARBA" id="ARBA00004167"/>
    </source>
</evidence>
<dbReference type="Gene3D" id="3.80.10.10">
    <property type="entry name" value="Ribonuclease Inhibitor"/>
    <property type="match status" value="2"/>
</dbReference>
<keyword evidence="5" id="KW-0472">Membrane</keyword>
<reference evidence="9" key="2">
    <citation type="journal article" date="2021" name="Genome Biol. Evol.">
        <title>Developing a high-quality reference genome for a parasitic bivalve with doubly uniparental inheritance (Bivalvia: Unionida).</title>
        <authorList>
            <person name="Smith C.H."/>
        </authorList>
    </citation>
    <scope>NUCLEOTIDE SEQUENCE</scope>
    <source>
        <strain evidence="9">CHS0354</strain>
        <tissue evidence="9">Mantle</tissue>
    </source>
</reference>
<gene>
    <name evidence="9" type="ORF">CHS0354_019574</name>
</gene>
<dbReference type="GO" id="GO:0007165">
    <property type="term" value="P:signal transduction"/>
    <property type="evidence" value="ECO:0007669"/>
    <property type="project" value="InterPro"/>
</dbReference>
<comment type="subcellular location">
    <subcellularLocation>
        <location evidence="1">Membrane</location>
        <topology evidence="1">Single-pass membrane protein</topology>
    </subcellularLocation>
</comment>
<evidence type="ECO:0000256" key="2">
    <source>
        <dbReference type="ARBA" id="ARBA00022692"/>
    </source>
</evidence>
<comment type="caution">
    <text evidence="9">The sequence shown here is derived from an EMBL/GenBank/DDBJ whole genome shotgun (WGS) entry which is preliminary data.</text>
</comment>
<name>A0AAE0TFQ3_9BIVA</name>
<evidence type="ECO:0000256" key="5">
    <source>
        <dbReference type="ARBA" id="ARBA00023136"/>
    </source>
</evidence>
<organism evidence="9 10">
    <name type="scientific">Potamilus streckersoni</name>
    <dbReference type="NCBI Taxonomy" id="2493646"/>
    <lineage>
        <taxon>Eukaryota</taxon>
        <taxon>Metazoa</taxon>
        <taxon>Spiralia</taxon>
        <taxon>Lophotrochozoa</taxon>
        <taxon>Mollusca</taxon>
        <taxon>Bivalvia</taxon>
        <taxon>Autobranchia</taxon>
        <taxon>Heteroconchia</taxon>
        <taxon>Palaeoheterodonta</taxon>
        <taxon>Unionida</taxon>
        <taxon>Unionoidea</taxon>
        <taxon>Unionidae</taxon>
        <taxon>Ambleminae</taxon>
        <taxon>Lampsilini</taxon>
        <taxon>Potamilus</taxon>
    </lineage>
</organism>